<dbReference type="AlphaFoldDB" id="A0A6J7Q1G7"/>
<dbReference type="InterPro" id="IPR045028">
    <property type="entry name" value="DinG/Rad3-like"/>
</dbReference>
<reference evidence="8" key="1">
    <citation type="submission" date="2020-05" db="EMBL/GenBank/DDBJ databases">
        <authorList>
            <person name="Chiriac C."/>
            <person name="Salcher M."/>
            <person name="Ghai R."/>
            <person name="Kavagutti S V."/>
        </authorList>
    </citation>
    <scope>NUCLEOTIDE SEQUENCE</scope>
</reference>
<accession>A0A6J7Q1G7</accession>
<comment type="cofactor">
    <cofactor evidence="1">
        <name>[4Fe-4S] cluster</name>
        <dbReference type="ChEBI" id="CHEBI:49883"/>
    </cofactor>
</comment>
<dbReference type="GO" id="GO:0003676">
    <property type="term" value="F:nucleic acid binding"/>
    <property type="evidence" value="ECO:0007669"/>
    <property type="project" value="InterPro"/>
</dbReference>
<dbReference type="PROSITE" id="PS51193">
    <property type="entry name" value="HELICASE_ATP_BIND_2"/>
    <property type="match status" value="1"/>
</dbReference>
<evidence type="ECO:0000256" key="5">
    <source>
        <dbReference type="ARBA" id="ARBA00044969"/>
    </source>
</evidence>
<evidence type="ECO:0000256" key="2">
    <source>
        <dbReference type="ARBA" id="ARBA00022741"/>
    </source>
</evidence>
<dbReference type="EC" id="5.6.2.3" evidence="5"/>
<dbReference type="SMART" id="SM00487">
    <property type="entry name" value="DEXDc"/>
    <property type="match status" value="1"/>
</dbReference>
<dbReference type="PANTHER" id="PTHR11472:SF34">
    <property type="entry name" value="REGULATOR OF TELOMERE ELONGATION HELICASE 1"/>
    <property type="match status" value="1"/>
</dbReference>
<dbReference type="InterPro" id="IPR027417">
    <property type="entry name" value="P-loop_NTPase"/>
</dbReference>
<protein>
    <recommendedName>
        <fullName evidence="5">DNA 5'-3' helicase</fullName>
        <ecNumber evidence="5">5.6.2.3</ecNumber>
    </recommendedName>
</protein>
<proteinExistence type="predicted"/>
<evidence type="ECO:0000313" key="9">
    <source>
        <dbReference type="EMBL" id="CAB5059071.1"/>
    </source>
</evidence>
<gene>
    <name evidence="8" type="ORF">UFOPK4098_00294</name>
    <name evidence="9" type="ORF">UFOPK4347_00166</name>
</gene>
<dbReference type="GO" id="GO:0016818">
    <property type="term" value="F:hydrolase activity, acting on acid anhydrides, in phosphorus-containing anhydrides"/>
    <property type="evidence" value="ECO:0007669"/>
    <property type="project" value="InterPro"/>
</dbReference>
<evidence type="ECO:0000259" key="7">
    <source>
        <dbReference type="PROSITE" id="PS51193"/>
    </source>
</evidence>
<dbReference type="SUPFAM" id="SSF52540">
    <property type="entry name" value="P-loop containing nucleoside triphosphate hydrolases"/>
    <property type="match status" value="1"/>
</dbReference>
<evidence type="ECO:0000256" key="6">
    <source>
        <dbReference type="ARBA" id="ARBA00048954"/>
    </source>
</evidence>
<dbReference type="SMART" id="SM00491">
    <property type="entry name" value="HELICc2"/>
    <property type="match status" value="1"/>
</dbReference>
<name>A0A6J7Q1G7_9ZZZZ</name>
<dbReference type="GO" id="GO:0043139">
    <property type="term" value="F:5'-3' DNA helicase activity"/>
    <property type="evidence" value="ECO:0007669"/>
    <property type="project" value="UniProtKB-EC"/>
</dbReference>
<dbReference type="InterPro" id="IPR014013">
    <property type="entry name" value="Helic_SF1/SF2_ATP-bd_DinG/Rad3"/>
</dbReference>
<comment type="catalytic activity">
    <reaction evidence="6">
        <text>ATP + H2O = ADP + phosphate + H(+)</text>
        <dbReference type="Rhea" id="RHEA:13065"/>
        <dbReference type="ChEBI" id="CHEBI:15377"/>
        <dbReference type="ChEBI" id="CHEBI:15378"/>
        <dbReference type="ChEBI" id="CHEBI:30616"/>
        <dbReference type="ChEBI" id="CHEBI:43474"/>
        <dbReference type="ChEBI" id="CHEBI:456216"/>
        <dbReference type="EC" id="5.6.2.3"/>
    </reaction>
</comment>
<dbReference type="GO" id="GO:0005524">
    <property type="term" value="F:ATP binding"/>
    <property type="evidence" value="ECO:0007669"/>
    <property type="project" value="UniProtKB-KW"/>
</dbReference>
<dbReference type="InterPro" id="IPR011545">
    <property type="entry name" value="DEAD/DEAH_box_helicase_dom"/>
</dbReference>
<keyword evidence="4" id="KW-0067">ATP-binding</keyword>
<dbReference type="InterPro" id="IPR006555">
    <property type="entry name" value="ATP-dep_Helicase_C"/>
</dbReference>
<dbReference type="InterPro" id="IPR014001">
    <property type="entry name" value="Helicase_ATP-bd"/>
</dbReference>
<sequence>MVDNPSDAPLNTERVEQGIHHATSGLSHPEDRPGQREMAFAVMDAINSKQPLIVQAGTGTGKTIAYLVPAILSGKRVVVSTATKTLQDQLALHDLPLLEATLPEPFSWAVLKGRSNYVCMQRISEVHDDGQLELDDLAIATKKEVKELVKWAEKSPTGDIAELDWQPHHKAWQSVSVGSDECPGATKCPSGGQCFAEHAKYRAAAADVVVVNTHLYGIHVASGGAILPEHEVVIFDEAHQLEDTLTATVGVTISASRATTLATAMNKVVEDDKLLTELFDAAAHLRTLFAPHIETRLSLPLPVDIAERLNTLRITVNSCLDALRKIESTLETVRQKVLRAQTLATRFADDLDAVLRVSATSVPFVSGTTERPELVIAPLDVGPILAEFVWPLHTAIMTSATIPLSMPERIGLSADKVHVLDVGSPFNYEEQGRLYCATHLPDPNAQRDDAVHDELATLITAAGGRTLALFTSRRALTSAVEEMRKRLPFRILAQDENQKPSLLRDFLLDETSCLFATAGFFEGVDIPGRALSLVVIDRIPFPHRNNPLLAARRDLHGAKGFTEIDLPRAITALAQATGRLIRTRTDKGVVAVLDPRLASKSYRWSIINALPPLKRIKDINEATEFLKEITQ</sequence>
<dbReference type="EMBL" id="CAFBPN010000007">
    <property type="protein sequence ID" value="CAB5011126.1"/>
    <property type="molecule type" value="Genomic_DNA"/>
</dbReference>
<keyword evidence="2" id="KW-0547">Nucleotide-binding</keyword>
<dbReference type="Gene3D" id="3.40.50.300">
    <property type="entry name" value="P-loop containing nucleotide triphosphate hydrolases"/>
    <property type="match status" value="2"/>
</dbReference>
<evidence type="ECO:0000256" key="4">
    <source>
        <dbReference type="ARBA" id="ARBA00022840"/>
    </source>
</evidence>
<organism evidence="8">
    <name type="scientific">freshwater metagenome</name>
    <dbReference type="NCBI Taxonomy" id="449393"/>
    <lineage>
        <taxon>unclassified sequences</taxon>
        <taxon>metagenomes</taxon>
        <taxon>ecological metagenomes</taxon>
    </lineage>
</organism>
<dbReference type="PANTHER" id="PTHR11472">
    <property type="entry name" value="DNA REPAIR DEAD HELICASE RAD3/XP-D SUBFAMILY MEMBER"/>
    <property type="match status" value="1"/>
</dbReference>
<keyword evidence="3" id="KW-0378">Hydrolase</keyword>
<evidence type="ECO:0000256" key="1">
    <source>
        <dbReference type="ARBA" id="ARBA00001966"/>
    </source>
</evidence>
<dbReference type="Pfam" id="PF13307">
    <property type="entry name" value="Helicase_C_2"/>
    <property type="match status" value="1"/>
</dbReference>
<dbReference type="GO" id="GO:0006139">
    <property type="term" value="P:nucleobase-containing compound metabolic process"/>
    <property type="evidence" value="ECO:0007669"/>
    <property type="project" value="InterPro"/>
</dbReference>
<dbReference type="EMBL" id="CAFBQU010000002">
    <property type="protein sequence ID" value="CAB5059071.1"/>
    <property type="molecule type" value="Genomic_DNA"/>
</dbReference>
<evidence type="ECO:0000256" key="3">
    <source>
        <dbReference type="ARBA" id="ARBA00022801"/>
    </source>
</evidence>
<evidence type="ECO:0000313" key="8">
    <source>
        <dbReference type="EMBL" id="CAB5011126.1"/>
    </source>
</evidence>
<feature type="domain" description="Helicase ATP-binding" evidence="7">
    <location>
        <begin position="21"/>
        <end position="282"/>
    </location>
</feature>
<dbReference type="Pfam" id="PF00270">
    <property type="entry name" value="DEAD"/>
    <property type="match status" value="1"/>
</dbReference>